<dbReference type="AlphaFoldDB" id="A0A9Q8Z159"/>
<dbReference type="InterPro" id="IPR006600">
    <property type="entry name" value="HTH_CenpB_DNA-bd_dom"/>
</dbReference>
<organism evidence="3 4">
    <name type="scientific">Curvularia clavata</name>
    <dbReference type="NCBI Taxonomy" id="95742"/>
    <lineage>
        <taxon>Eukaryota</taxon>
        <taxon>Fungi</taxon>
        <taxon>Dikarya</taxon>
        <taxon>Ascomycota</taxon>
        <taxon>Pezizomycotina</taxon>
        <taxon>Dothideomycetes</taxon>
        <taxon>Pleosporomycetidae</taxon>
        <taxon>Pleosporales</taxon>
        <taxon>Pleosporineae</taxon>
        <taxon>Pleosporaceae</taxon>
        <taxon>Curvularia</taxon>
    </lineage>
</organism>
<dbReference type="Pfam" id="PF03221">
    <property type="entry name" value="HTH_Tnp_Tc5"/>
    <property type="match status" value="1"/>
</dbReference>
<reference evidence="3" key="1">
    <citation type="submission" date="2021-12" db="EMBL/GenBank/DDBJ databases">
        <title>Curvularia clavata genome.</title>
        <authorList>
            <person name="Cao Y."/>
        </authorList>
    </citation>
    <scope>NUCLEOTIDE SEQUENCE</scope>
    <source>
        <strain evidence="3">Yc1106</strain>
    </source>
</reference>
<evidence type="ECO:0000259" key="2">
    <source>
        <dbReference type="Pfam" id="PF03221"/>
    </source>
</evidence>
<keyword evidence="4" id="KW-1185">Reference proteome</keyword>
<keyword evidence="1" id="KW-0238">DNA-binding</keyword>
<evidence type="ECO:0000256" key="1">
    <source>
        <dbReference type="ARBA" id="ARBA00023125"/>
    </source>
</evidence>
<sequence length="110" mass="13000">MSRTIDYTRVPTGDRDEALKTYIRRCDRLEMPALVPQVIGAAQRILDMEDLLGKAPRLGRNWISRWLRDNPDYRRKKQKKQELNRVAANTVGNYEAHFKRLKRVIDDYAI</sequence>
<proteinExistence type="predicted"/>
<protein>
    <submittedName>
        <fullName evidence="3">ATP-grasp-4 domain containing protein</fullName>
    </submittedName>
</protein>
<dbReference type="OrthoDB" id="3794134at2759"/>
<name>A0A9Q8Z159_CURCL</name>
<dbReference type="EMBL" id="CP089274">
    <property type="protein sequence ID" value="USP73994.1"/>
    <property type="molecule type" value="Genomic_DNA"/>
</dbReference>
<feature type="domain" description="HTH CENPB-type" evidence="2">
    <location>
        <begin position="16"/>
        <end position="76"/>
    </location>
</feature>
<accession>A0A9Q8Z159</accession>
<dbReference type="GO" id="GO:0003677">
    <property type="term" value="F:DNA binding"/>
    <property type="evidence" value="ECO:0007669"/>
    <property type="project" value="UniProtKB-KW"/>
</dbReference>
<dbReference type="Proteomes" id="UP001056012">
    <property type="component" value="Chromosome 1"/>
</dbReference>
<evidence type="ECO:0000313" key="4">
    <source>
        <dbReference type="Proteomes" id="UP001056012"/>
    </source>
</evidence>
<gene>
    <name evidence="3" type="ORF">yc1106_01268</name>
</gene>
<dbReference type="VEuPathDB" id="FungiDB:yc1106_01268"/>
<evidence type="ECO:0000313" key="3">
    <source>
        <dbReference type="EMBL" id="USP73994.1"/>
    </source>
</evidence>